<protein>
    <submittedName>
        <fullName evidence="9">Nitrate reductase gamma subunit</fullName>
    </submittedName>
</protein>
<evidence type="ECO:0000256" key="6">
    <source>
        <dbReference type="ARBA" id="ARBA00023136"/>
    </source>
</evidence>
<dbReference type="OrthoDB" id="9769404at2"/>
<dbReference type="GO" id="GO:0016491">
    <property type="term" value="F:oxidoreductase activity"/>
    <property type="evidence" value="ECO:0007669"/>
    <property type="project" value="UniProtKB-KW"/>
</dbReference>
<dbReference type="Gene3D" id="1.20.950.20">
    <property type="entry name" value="Transmembrane di-heme cytochromes, Chain C"/>
    <property type="match status" value="1"/>
</dbReference>
<comment type="subcellular location">
    <subcellularLocation>
        <location evidence="1">Cell membrane</location>
        <topology evidence="1">Multi-pass membrane protein</topology>
    </subcellularLocation>
</comment>
<evidence type="ECO:0000256" key="5">
    <source>
        <dbReference type="ARBA" id="ARBA00023002"/>
    </source>
</evidence>
<dbReference type="InterPro" id="IPR047660">
    <property type="entry name" value="DsrM"/>
</dbReference>
<organism evidence="9 10">
    <name type="scientific">Pelodictyon phaeoclathratiforme (strain DSM 5477 / BU-1)</name>
    <dbReference type="NCBI Taxonomy" id="324925"/>
    <lineage>
        <taxon>Bacteria</taxon>
        <taxon>Pseudomonadati</taxon>
        <taxon>Chlorobiota</taxon>
        <taxon>Chlorobiia</taxon>
        <taxon>Chlorobiales</taxon>
        <taxon>Chlorobiaceae</taxon>
        <taxon>Chlorobium/Pelodictyon group</taxon>
        <taxon>Pelodictyon</taxon>
    </lineage>
</organism>
<evidence type="ECO:0000256" key="1">
    <source>
        <dbReference type="ARBA" id="ARBA00004651"/>
    </source>
</evidence>
<keyword evidence="10" id="KW-1185">Reference proteome</keyword>
<evidence type="ECO:0000259" key="8">
    <source>
        <dbReference type="Pfam" id="PF02665"/>
    </source>
</evidence>
<dbReference type="eggNOG" id="COG2181">
    <property type="taxonomic scope" value="Bacteria"/>
</dbReference>
<dbReference type="GO" id="GO:0005886">
    <property type="term" value="C:plasma membrane"/>
    <property type="evidence" value="ECO:0007669"/>
    <property type="project" value="UniProtKB-SubCell"/>
</dbReference>
<dbReference type="Pfam" id="PF02665">
    <property type="entry name" value="Nitrate_red_gam"/>
    <property type="match status" value="1"/>
</dbReference>
<accession>B4SE89</accession>
<dbReference type="InterPro" id="IPR036197">
    <property type="entry name" value="NarG-like_sf"/>
</dbReference>
<feature type="transmembrane region" description="Helical" evidence="7">
    <location>
        <begin position="209"/>
        <end position="231"/>
    </location>
</feature>
<evidence type="ECO:0000313" key="10">
    <source>
        <dbReference type="Proteomes" id="UP000002724"/>
    </source>
</evidence>
<feature type="transmembrane region" description="Helical" evidence="7">
    <location>
        <begin position="125"/>
        <end position="145"/>
    </location>
</feature>
<evidence type="ECO:0000256" key="4">
    <source>
        <dbReference type="ARBA" id="ARBA00022989"/>
    </source>
</evidence>
<dbReference type="InterPro" id="IPR023234">
    <property type="entry name" value="NarG-like_domain"/>
</dbReference>
<feature type="transmembrane region" description="Helical" evidence="7">
    <location>
        <begin position="165"/>
        <end position="189"/>
    </location>
</feature>
<evidence type="ECO:0000256" key="7">
    <source>
        <dbReference type="SAM" id="Phobius"/>
    </source>
</evidence>
<keyword evidence="4 7" id="KW-1133">Transmembrane helix</keyword>
<dbReference type="AlphaFoldDB" id="B4SE89"/>
<dbReference type="SUPFAM" id="SSF103501">
    <property type="entry name" value="Respiratory nitrate reductase 1 gamma chain"/>
    <property type="match status" value="1"/>
</dbReference>
<dbReference type="RefSeq" id="WP_012508983.1">
    <property type="nucleotide sequence ID" value="NC_011060.1"/>
</dbReference>
<feature type="transmembrane region" description="Helical" evidence="7">
    <location>
        <begin position="28"/>
        <end position="52"/>
    </location>
</feature>
<dbReference type="EMBL" id="CP001110">
    <property type="protein sequence ID" value="ACF44508.1"/>
    <property type="molecule type" value="Genomic_DNA"/>
</dbReference>
<reference evidence="9 10" key="1">
    <citation type="submission" date="2008-06" db="EMBL/GenBank/DDBJ databases">
        <title>Complete sequence of Pelodictyon phaeoclathratiforme BU-1.</title>
        <authorList>
            <consortium name="US DOE Joint Genome Institute"/>
            <person name="Lucas S."/>
            <person name="Copeland A."/>
            <person name="Lapidus A."/>
            <person name="Glavina del Rio T."/>
            <person name="Dalin E."/>
            <person name="Tice H."/>
            <person name="Bruce D."/>
            <person name="Goodwin L."/>
            <person name="Pitluck S."/>
            <person name="Schmutz J."/>
            <person name="Larimer F."/>
            <person name="Land M."/>
            <person name="Hauser L."/>
            <person name="Kyrpides N."/>
            <person name="Mikhailova N."/>
            <person name="Liu Z."/>
            <person name="Li T."/>
            <person name="Zhao F."/>
            <person name="Overmann J."/>
            <person name="Bryant D.A."/>
            <person name="Richardson P."/>
        </authorList>
    </citation>
    <scope>NUCLEOTIDE SEQUENCE [LARGE SCALE GENOMIC DNA]</scope>
    <source>
        <strain evidence="10">DSM 5477 / BU-1</strain>
    </source>
</reference>
<evidence type="ECO:0000313" key="9">
    <source>
        <dbReference type="EMBL" id="ACF44508.1"/>
    </source>
</evidence>
<feature type="transmembrane region" description="Helical" evidence="7">
    <location>
        <begin position="5"/>
        <end position="22"/>
    </location>
</feature>
<evidence type="ECO:0000256" key="2">
    <source>
        <dbReference type="ARBA" id="ARBA00022475"/>
    </source>
</evidence>
<feature type="domain" description="NarG-like" evidence="8">
    <location>
        <begin position="122"/>
        <end position="277"/>
    </location>
</feature>
<name>B4SE89_PELPB</name>
<dbReference type="HOGENOM" id="CLU_067516_0_0_10"/>
<keyword evidence="3 7" id="KW-0812">Transmembrane</keyword>
<dbReference type="NCBIfam" id="NF038037">
    <property type="entry name" value="cytob_DsrM"/>
    <property type="match status" value="1"/>
</dbReference>
<dbReference type="Proteomes" id="UP000002724">
    <property type="component" value="Chromosome"/>
</dbReference>
<gene>
    <name evidence="9" type="ordered locus">Ppha_2313</name>
</gene>
<feature type="transmembrane region" description="Helical" evidence="7">
    <location>
        <begin position="251"/>
        <end position="271"/>
    </location>
</feature>
<proteinExistence type="predicted"/>
<dbReference type="KEGG" id="pph:Ppha_2313"/>
<dbReference type="STRING" id="324925.Ppha_2313"/>
<keyword evidence="6 7" id="KW-0472">Membrane</keyword>
<evidence type="ECO:0000256" key="3">
    <source>
        <dbReference type="ARBA" id="ARBA00022692"/>
    </source>
</evidence>
<keyword evidence="2" id="KW-1003">Cell membrane</keyword>
<keyword evidence="5" id="KW-0560">Oxidoreductase</keyword>
<sequence>MKKVIMPLVMVGVLCLIPYVGIKYLGQAYLFAVVIPLASLTILIGGFLLRLVNWFIRPVPFRIPTTCGQEKSLDWIRQEKFESPSHLWQVVVRVLGEVLLFRSLFRNTKAELHAGPKLAYGSTKWLWLGGLLFHWSLLVIVLRHTKFFFATIPGFADVLENADRFFDITLPAFYLTDALVLAAITFLVFRRLSDAKLRLISLPTDFFPLFLIMAIALAGMLMRYVTKINVMPVKDQMLLLMDFDFTLPGETGMLFSVHLFLVCMLAIYFPFSKLMHMGGIFLSPTRNLCNNSREKRHINPWNPDIKFRSYSEYEDEFRDKMKKAGLPVEKQ</sequence>